<feature type="domain" description="Peptidase S1" evidence="4">
    <location>
        <begin position="83"/>
        <end position="392"/>
    </location>
</feature>
<name>A0A8J2NZM4_9HEXA</name>
<dbReference type="Pfam" id="PF00089">
    <property type="entry name" value="Trypsin"/>
    <property type="match status" value="1"/>
</dbReference>
<dbReference type="FunFam" id="2.40.10.10:FF:000068">
    <property type="entry name" value="transmembrane protease serine 2"/>
    <property type="match status" value="1"/>
</dbReference>
<dbReference type="InterPro" id="IPR018114">
    <property type="entry name" value="TRYPSIN_HIS"/>
</dbReference>
<dbReference type="OrthoDB" id="5859944at2759"/>
<organism evidence="5 6">
    <name type="scientific">Allacma fusca</name>
    <dbReference type="NCBI Taxonomy" id="39272"/>
    <lineage>
        <taxon>Eukaryota</taxon>
        <taxon>Metazoa</taxon>
        <taxon>Ecdysozoa</taxon>
        <taxon>Arthropoda</taxon>
        <taxon>Hexapoda</taxon>
        <taxon>Collembola</taxon>
        <taxon>Symphypleona</taxon>
        <taxon>Sminthuridae</taxon>
        <taxon>Allacma</taxon>
    </lineage>
</organism>
<evidence type="ECO:0000259" key="4">
    <source>
        <dbReference type="PROSITE" id="PS50240"/>
    </source>
</evidence>
<dbReference type="AlphaFoldDB" id="A0A8J2NZM4"/>
<dbReference type="PROSITE" id="PS50240">
    <property type="entry name" value="TRYPSIN_DOM"/>
    <property type="match status" value="1"/>
</dbReference>
<feature type="compositionally biased region" description="Polar residues" evidence="3">
    <location>
        <begin position="26"/>
        <end position="44"/>
    </location>
</feature>
<accession>A0A8J2NZM4</accession>
<dbReference type="CDD" id="cd00190">
    <property type="entry name" value="Tryp_SPc"/>
    <property type="match status" value="1"/>
</dbReference>
<evidence type="ECO:0000256" key="1">
    <source>
        <dbReference type="ARBA" id="ARBA00023157"/>
    </source>
</evidence>
<protein>
    <recommendedName>
        <fullName evidence="4">Peptidase S1 domain-containing protein</fullName>
    </recommendedName>
</protein>
<gene>
    <name evidence="5" type="ORF">AFUS01_LOCUS9481</name>
</gene>
<comment type="similarity">
    <text evidence="2">Belongs to the peptidase S1 family. CLIP subfamily.</text>
</comment>
<sequence>MDQLEMVALMSSNHYRWRCKITPITRTGTSHGHAQPNKSQSSKVQPRGRARRSIENVNLETNFIGEHGDDAGDMGMSLENPLITSGYNTTSFEVPWQASFRTILKDHVILNQTEQTTSRYSETTKASTNETDPLQAQRQCYLEDGMHFCGGIIISDRHILSAAHCFYATSKMADFIPPEDVRVVLGDTNRCTNDSHVQQNYQIDSITLHYAYDNVGIINDVAVVKLKRPISFKRNIQKIKMASPKENFEGMRASISGWGLQNLTEENNGTAESPLILALNDRFIIQNQSECNAEQIRYIGQSVEQLAVHPKYEHILESVICTETFNPAMGRAHVGQGDSGGPVVVKSKTGENIVVGIVSHSVPNEDPLNVEEPKDFFASVAFYRNWIDLAIHH</sequence>
<evidence type="ECO:0000313" key="5">
    <source>
        <dbReference type="EMBL" id="CAG7720195.1"/>
    </source>
</evidence>
<comment type="caution">
    <text evidence="5">The sequence shown here is derived from an EMBL/GenBank/DDBJ whole genome shotgun (WGS) entry which is preliminary data.</text>
</comment>
<reference evidence="5" key="1">
    <citation type="submission" date="2021-06" db="EMBL/GenBank/DDBJ databases">
        <authorList>
            <person name="Hodson N. C."/>
            <person name="Mongue J. A."/>
            <person name="Jaron S. K."/>
        </authorList>
    </citation>
    <scope>NUCLEOTIDE SEQUENCE</scope>
</reference>
<evidence type="ECO:0000313" key="6">
    <source>
        <dbReference type="Proteomes" id="UP000708208"/>
    </source>
</evidence>
<dbReference type="GO" id="GO:0004252">
    <property type="term" value="F:serine-type endopeptidase activity"/>
    <property type="evidence" value="ECO:0007669"/>
    <property type="project" value="InterPro"/>
</dbReference>
<dbReference type="Proteomes" id="UP000708208">
    <property type="component" value="Unassembled WGS sequence"/>
</dbReference>
<evidence type="ECO:0000256" key="2">
    <source>
        <dbReference type="ARBA" id="ARBA00024195"/>
    </source>
</evidence>
<dbReference type="SMART" id="SM00020">
    <property type="entry name" value="Tryp_SPc"/>
    <property type="match status" value="1"/>
</dbReference>
<dbReference type="EMBL" id="CAJVCH010068167">
    <property type="protein sequence ID" value="CAG7720195.1"/>
    <property type="molecule type" value="Genomic_DNA"/>
</dbReference>
<dbReference type="InterPro" id="IPR001254">
    <property type="entry name" value="Trypsin_dom"/>
</dbReference>
<dbReference type="GO" id="GO:0006508">
    <property type="term" value="P:proteolysis"/>
    <property type="evidence" value="ECO:0007669"/>
    <property type="project" value="InterPro"/>
</dbReference>
<keyword evidence="6" id="KW-1185">Reference proteome</keyword>
<feature type="region of interest" description="Disordered" evidence="3">
    <location>
        <begin position="26"/>
        <end position="53"/>
    </location>
</feature>
<dbReference type="PANTHER" id="PTHR24256">
    <property type="entry name" value="TRYPTASE-RELATED"/>
    <property type="match status" value="1"/>
</dbReference>
<dbReference type="InterPro" id="IPR051487">
    <property type="entry name" value="Ser/Thr_Proteases_Immune/Dev"/>
</dbReference>
<dbReference type="PROSITE" id="PS00134">
    <property type="entry name" value="TRYPSIN_HIS"/>
    <property type="match status" value="1"/>
</dbReference>
<proteinExistence type="inferred from homology"/>
<evidence type="ECO:0000256" key="3">
    <source>
        <dbReference type="SAM" id="MobiDB-lite"/>
    </source>
</evidence>
<keyword evidence="1" id="KW-1015">Disulfide bond</keyword>